<comment type="caution">
    <text evidence="1">The sequence shown here is derived from an EMBL/GenBank/DDBJ whole genome shotgun (WGS) entry which is preliminary data.</text>
</comment>
<evidence type="ECO:0000313" key="1">
    <source>
        <dbReference type="EMBL" id="GGO99339.1"/>
    </source>
</evidence>
<accession>A0A918E2G7</accession>
<proteinExistence type="predicted"/>
<gene>
    <name evidence="1" type="ORF">GCM10012280_65570</name>
</gene>
<protein>
    <submittedName>
        <fullName evidence="1">Uncharacterized protein</fullName>
    </submittedName>
</protein>
<dbReference type="EMBL" id="BMMS01000044">
    <property type="protein sequence ID" value="GGO99339.1"/>
    <property type="molecule type" value="Genomic_DNA"/>
</dbReference>
<name>A0A918E2G7_9ACTN</name>
<evidence type="ECO:0000313" key="2">
    <source>
        <dbReference type="Proteomes" id="UP000641932"/>
    </source>
</evidence>
<organism evidence="1 2">
    <name type="scientific">Wenjunlia tyrosinilytica</name>
    <dbReference type="NCBI Taxonomy" id="1544741"/>
    <lineage>
        <taxon>Bacteria</taxon>
        <taxon>Bacillati</taxon>
        <taxon>Actinomycetota</taxon>
        <taxon>Actinomycetes</taxon>
        <taxon>Kitasatosporales</taxon>
        <taxon>Streptomycetaceae</taxon>
        <taxon>Wenjunlia</taxon>
    </lineage>
</organism>
<dbReference type="RefSeq" id="WP_189135457.1">
    <property type="nucleotide sequence ID" value="NZ_BMMS01000044.1"/>
</dbReference>
<keyword evidence="2" id="KW-1185">Reference proteome</keyword>
<reference evidence="1" key="2">
    <citation type="submission" date="2020-09" db="EMBL/GenBank/DDBJ databases">
        <authorList>
            <person name="Sun Q."/>
            <person name="Zhou Y."/>
        </authorList>
    </citation>
    <scope>NUCLEOTIDE SEQUENCE</scope>
    <source>
        <strain evidence="1">CGMCC 4.7201</strain>
    </source>
</reference>
<reference evidence="1" key="1">
    <citation type="journal article" date="2014" name="Int. J. Syst. Evol. Microbiol.">
        <title>Complete genome sequence of Corynebacterium casei LMG S-19264T (=DSM 44701T), isolated from a smear-ripened cheese.</title>
        <authorList>
            <consortium name="US DOE Joint Genome Institute (JGI-PGF)"/>
            <person name="Walter F."/>
            <person name="Albersmeier A."/>
            <person name="Kalinowski J."/>
            <person name="Ruckert C."/>
        </authorList>
    </citation>
    <scope>NUCLEOTIDE SEQUENCE</scope>
    <source>
        <strain evidence="1">CGMCC 4.7201</strain>
    </source>
</reference>
<dbReference type="AlphaFoldDB" id="A0A918E2G7"/>
<sequence>MHHSHRPAHRAARTYAEGRSPLRVLEETFFALAAAATPLTLPAHLVCEEPDSAALPVDQFRTRLAHPATAPVLRERTWREVVRRAQQLGEPWGTVAVAMSVPVLRRMLARLARPAHLEREEVEQEALAAVAVAVRTVDVNTADVGRELFSAADRAVHRLVYAARRQGARESGPMAAHVGRLAHPAVPAGCQDVAESADDGGEGDEYAVLARAVRAHVVDVAEARLIARTRLGGEPMRRLAAERGVSVRQLYRHRATAEQHLAAHLKGRRLEQ</sequence>
<dbReference type="Proteomes" id="UP000641932">
    <property type="component" value="Unassembled WGS sequence"/>
</dbReference>